<feature type="transmembrane region" description="Helical" evidence="1">
    <location>
        <begin position="109"/>
        <end position="133"/>
    </location>
</feature>
<reference evidence="2" key="1">
    <citation type="submission" date="2023-03" db="EMBL/GenBank/DDBJ databases">
        <title>Andean soil-derived lignocellulolytic bacterial consortium as a source of novel taxa and putative plastic-active enzymes.</title>
        <authorList>
            <person name="Diaz-Garcia L."/>
            <person name="Chuvochina M."/>
            <person name="Feuerriegel G."/>
            <person name="Bunk B."/>
            <person name="Sproer C."/>
            <person name="Streit W.R."/>
            <person name="Rodriguez L.M."/>
            <person name="Overmann J."/>
            <person name="Jimenez D.J."/>
        </authorList>
    </citation>
    <scope>NUCLEOTIDE SEQUENCE</scope>
    <source>
        <strain evidence="2">MAG 26</strain>
    </source>
</reference>
<keyword evidence="1" id="KW-0472">Membrane</keyword>
<sequence>MSMTDPQPVTIGAKPPASDVSPWVGAVGLAGLFCWILVCRNWPAIVDAFGLPGPHERMAGPYAALASMLLIGLLMAAWSVLVDKVHRRPSTGIDWDNPRPLGDRIEVSVVKIVGLWATWAAIAACYCLGRWYWDGQYLFAMEVFEAAAIPLFALSIPYVLWLDRYLVEPRDTAWHFGALLIGREGWDIEQVGKHWRAWAIKGFFGAFMISILPGGFANVVNTDIAAVIHHPGWLGGRLFDLLFVIDVQIGTVGYLLTMRPFDAQIRSGNPFLAGWLAALMCYPPFVYGIISNDGVIGYEYNTADWAYWLQWHPALMWVWMAVLVSLTAFYAWATMAFGIRFSNLTYRGVLTNGPYRFTRHPAYLAKNLFWWGSTLPFLVTNGSLVDAVRNTVFLGCVSAIYYWRARTEEAHLLGEDAKYREYYAWMAEHGLITSRLRKVLRLARRRRPTTAPQPAE</sequence>
<keyword evidence="1" id="KW-0812">Transmembrane</keyword>
<dbReference type="Gene3D" id="1.20.120.1630">
    <property type="match status" value="1"/>
</dbReference>
<accession>A0AAJ5X8H6</accession>
<feature type="transmembrane region" description="Helical" evidence="1">
    <location>
        <begin position="139"/>
        <end position="161"/>
    </location>
</feature>
<proteinExistence type="predicted"/>
<gene>
    <name evidence="2" type="ORF">P0Y56_04315</name>
</gene>
<name>A0AAJ5X8H6_9SPHN</name>
<evidence type="ECO:0000313" key="2">
    <source>
        <dbReference type="EMBL" id="WEK47523.1"/>
    </source>
</evidence>
<dbReference type="Pfam" id="PF06966">
    <property type="entry name" value="DUF1295"/>
    <property type="match status" value="1"/>
</dbReference>
<evidence type="ECO:0000313" key="3">
    <source>
        <dbReference type="Proteomes" id="UP001218362"/>
    </source>
</evidence>
<feature type="transmembrane region" description="Helical" evidence="1">
    <location>
        <begin position="238"/>
        <end position="257"/>
    </location>
</feature>
<keyword evidence="1" id="KW-1133">Transmembrane helix</keyword>
<feature type="transmembrane region" description="Helical" evidence="1">
    <location>
        <begin position="198"/>
        <end position="218"/>
    </location>
</feature>
<dbReference type="KEGG" id="acob:P0Y56_04315"/>
<feature type="transmembrane region" description="Helical" evidence="1">
    <location>
        <begin position="269"/>
        <end position="290"/>
    </location>
</feature>
<dbReference type="Proteomes" id="UP001218362">
    <property type="component" value="Chromosome"/>
</dbReference>
<dbReference type="AlphaFoldDB" id="A0AAJ5X8H6"/>
<evidence type="ECO:0000256" key="1">
    <source>
        <dbReference type="SAM" id="Phobius"/>
    </source>
</evidence>
<dbReference type="EMBL" id="CP119316">
    <property type="protein sequence ID" value="WEK47523.1"/>
    <property type="molecule type" value="Genomic_DNA"/>
</dbReference>
<feature type="transmembrane region" description="Helical" evidence="1">
    <location>
        <begin position="314"/>
        <end position="337"/>
    </location>
</feature>
<feature type="transmembrane region" description="Helical" evidence="1">
    <location>
        <begin position="20"/>
        <end position="38"/>
    </location>
</feature>
<organism evidence="2 3">
    <name type="scientific">Candidatus Andeanibacterium colombiense</name>
    <dbReference type="NCBI Taxonomy" id="3121345"/>
    <lineage>
        <taxon>Bacteria</taxon>
        <taxon>Pseudomonadati</taxon>
        <taxon>Pseudomonadota</taxon>
        <taxon>Alphaproteobacteria</taxon>
        <taxon>Sphingomonadales</taxon>
        <taxon>Sphingomonadaceae</taxon>
        <taxon>Candidatus Andeanibacterium</taxon>
    </lineage>
</organism>
<feature type="transmembrane region" description="Helical" evidence="1">
    <location>
        <begin position="58"/>
        <end position="81"/>
    </location>
</feature>
<protein>
    <submittedName>
        <fullName evidence="2">DUF1295 domain-containing protein</fullName>
    </submittedName>
</protein>
<dbReference type="InterPro" id="IPR010721">
    <property type="entry name" value="UstE-like"/>
</dbReference>